<evidence type="ECO:0000256" key="2">
    <source>
        <dbReference type="ARBA" id="ARBA00012687"/>
    </source>
</evidence>
<dbReference type="GO" id="GO:0016020">
    <property type="term" value="C:membrane"/>
    <property type="evidence" value="ECO:0007669"/>
    <property type="project" value="GOC"/>
</dbReference>
<dbReference type="RefSeq" id="WP_116853954.1">
    <property type="nucleotide sequence ID" value="NZ_QTJV01000004.1"/>
</dbReference>
<dbReference type="Pfam" id="PF02684">
    <property type="entry name" value="LpxB"/>
    <property type="match status" value="1"/>
</dbReference>
<protein>
    <recommendedName>
        <fullName evidence="3 10">Lipid-A-disaccharide synthase</fullName>
        <ecNumber evidence="2 10">2.4.1.182</ecNumber>
    </recommendedName>
</protein>
<evidence type="ECO:0000256" key="6">
    <source>
        <dbReference type="ARBA" id="ARBA00022676"/>
    </source>
</evidence>
<proteinExistence type="predicted"/>
<evidence type="ECO:0000256" key="10">
    <source>
        <dbReference type="NCBIfam" id="TIGR00215"/>
    </source>
</evidence>
<comment type="caution">
    <text evidence="11">The sequence shown here is derived from an EMBL/GenBank/DDBJ whole genome shotgun (WGS) entry which is preliminary data.</text>
</comment>
<comment type="function">
    <text evidence="1">Condensation of UDP-2,3-diacylglucosamine and 2,3-diacylglucosamine-1-phosphate to form lipid A disaccharide, a precursor of lipid A, a phosphorylated glycolipid that anchors the lipopolysaccharide to the outer membrane of the cell.</text>
</comment>
<keyword evidence="5" id="KW-0441">Lipid A biosynthesis</keyword>
<keyword evidence="4" id="KW-0444">Lipid biosynthesis</keyword>
<evidence type="ECO:0000313" key="12">
    <source>
        <dbReference type="Proteomes" id="UP000261174"/>
    </source>
</evidence>
<name>A0A3E1P2F6_9BACT</name>
<evidence type="ECO:0000256" key="5">
    <source>
        <dbReference type="ARBA" id="ARBA00022556"/>
    </source>
</evidence>
<dbReference type="OrthoDB" id="9801642at2"/>
<dbReference type="PANTHER" id="PTHR30372:SF4">
    <property type="entry name" value="LIPID-A-DISACCHARIDE SYNTHASE, MITOCHONDRIAL-RELATED"/>
    <property type="match status" value="1"/>
</dbReference>
<organism evidence="11 12">
    <name type="scientific">Chitinophaga silvisoli</name>
    <dbReference type="NCBI Taxonomy" id="2291814"/>
    <lineage>
        <taxon>Bacteria</taxon>
        <taxon>Pseudomonadati</taxon>
        <taxon>Bacteroidota</taxon>
        <taxon>Chitinophagia</taxon>
        <taxon>Chitinophagales</taxon>
        <taxon>Chitinophagaceae</taxon>
        <taxon>Chitinophaga</taxon>
    </lineage>
</organism>
<keyword evidence="7 11" id="KW-0808">Transferase</keyword>
<dbReference type="GO" id="GO:0005543">
    <property type="term" value="F:phospholipid binding"/>
    <property type="evidence" value="ECO:0007669"/>
    <property type="project" value="TreeGrafter"/>
</dbReference>
<evidence type="ECO:0000256" key="3">
    <source>
        <dbReference type="ARBA" id="ARBA00020902"/>
    </source>
</evidence>
<dbReference type="GO" id="GO:0008915">
    <property type="term" value="F:lipid-A-disaccharide synthase activity"/>
    <property type="evidence" value="ECO:0007669"/>
    <property type="project" value="UniProtKB-UniRule"/>
</dbReference>
<keyword evidence="8" id="KW-0443">Lipid metabolism</keyword>
<evidence type="ECO:0000256" key="9">
    <source>
        <dbReference type="ARBA" id="ARBA00048975"/>
    </source>
</evidence>
<comment type="catalytic activity">
    <reaction evidence="9">
        <text>a lipid X + a UDP-2-N,3-O-bis[(3R)-3-hydroxyacyl]-alpha-D-glucosamine = a lipid A disaccharide + UDP + H(+)</text>
        <dbReference type="Rhea" id="RHEA:67828"/>
        <dbReference type="ChEBI" id="CHEBI:15378"/>
        <dbReference type="ChEBI" id="CHEBI:58223"/>
        <dbReference type="ChEBI" id="CHEBI:137748"/>
        <dbReference type="ChEBI" id="CHEBI:176338"/>
        <dbReference type="ChEBI" id="CHEBI:176343"/>
        <dbReference type="EC" id="2.4.1.182"/>
    </reaction>
</comment>
<gene>
    <name evidence="11" type="ORF">DXN04_13890</name>
</gene>
<dbReference type="EC" id="2.4.1.182" evidence="2 10"/>
<reference evidence="11 12" key="1">
    <citation type="submission" date="2018-08" db="EMBL/GenBank/DDBJ databases">
        <title>Chitinophaga sp. K20C18050901, a novel bacterium isolated from forest soil.</title>
        <authorList>
            <person name="Wang C."/>
        </authorList>
    </citation>
    <scope>NUCLEOTIDE SEQUENCE [LARGE SCALE GENOMIC DNA]</scope>
    <source>
        <strain evidence="11 12">K20C18050901</strain>
    </source>
</reference>
<keyword evidence="6 11" id="KW-0328">Glycosyltransferase</keyword>
<evidence type="ECO:0000256" key="4">
    <source>
        <dbReference type="ARBA" id="ARBA00022516"/>
    </source>
</evidence>
<evidence type="ECO:0000256" key="1">
    <source>
        <dbReference type="ARBA" id="ARBA00002056"/>
    </source>
</evidence>
<dbReference type="InterPro" id="IPR003835">
    <property type="entry name" value="Glyco_trans_19"/>
</dbReference>
<dbReference type="GO" id="GO:0009245">
    <property type="term" value="P:lipid A biosynthetic process"/>
    <property type="evidence" value="ECO:0007669"/>
    <property type="project" value="UniProtKB-UniRule"/>
</dbReference>
<dbReference type="Proteomes" id="UP000261174">
    <property type="component" value="Unassembled WGS sequence"/>
</dbReference>
<accession>A0A3E1P2F6</accession>
<dbReference type="NCBIfam" id="TIGR00215">
    <property type="entry name" value="lpxB"/>
    <property type="match status" value="1"/>
</dbReference>
<dbReference type="PANTHER" id="PTHR30372">
    <property type="entry name" value="LIPID-A-DISACCHARIDE SYNTHASE"/>
    <property type="match status" value="1"/>
</dbReference>
<dbReference type="SUPFAM" id="SSF53756">
    <property type="entry name" value="UDP-Glycosyltransferase/glycogen phosphorylase"/>
    <property type="match status" value="1"/>
</dbReference>
<dbReference type="AlphaFoldDB" id="A0A3E1P2F6"/>
<sequence length="369" mass="41659">MKYYIIVGEASGDLHGSNLIKQLKQLDSSADIRCWGGDLMAQAGGTVVKHYKDLAFMGFIEVVMNLRTVLRNMDWCKQDIEAYQPDVLVLIDYAGFNLRIAEWAKPLGYKIVFYISPQVWAWKENRVKKIKKSVDKMLCILPFEQDFYNKWEYPVEYVGHPLVEVVKAAKDAPAEPAIADKPVIAILPGSRRQEVSVKLPIMLTMAKHFPQYQFVVAQAPSLDDAFMQGLTGAHPNVSTVKNQTYALLRQAKAALVTSGTATLETALFGVPEVVCYKGSAVSYFFAKRLIKVKYISLVNLVMDKPVVKELIQHDLTEANLLRELSLLLEDDATRKRIKEDYDQLWSKLGEKKASRRAAEVIVEEAKRGK</sequence>
<keyword evidence="12" id="KW-1185">Reference proteome</keyword>
<evidence type="ECO:0000256" key="7">
    <source>
        <dbReference type="ARBA" id="ARBA00022679"/>
    </source>
</evidence>
<evidence type="ECO:0000313" key="11">
    <source>
        <dbReference type="EMBL" id="RFM34369.1"/>
    </source>
</evidence>
<evidence type="ECO:0000256" key="8">
    <source>
        <dbReference type="ARBA" id="ARBA00023098"/>
    </source>
</evidence>
<dbReference type="EMBL" id="QTJV01000004">
    <property type="protein sequence ID" value="RFM34369.1"/>
    <property type="molecule type" value="Genomic_DNA"/>
</dbReference>